<keyword evidence="3" id="KW-1185">Reference proteome</keyword>
<reference evidence="2" key="1">
    <citation type="submission" date="2021-01" db="EMBL/GenBank/DDBJ databases">
        <title>Description of Breznakiella homolactica.</title>
        <authorList>
            <person name="Song Y."/>
            <person name="Brune A."/>
        </authorList>
    </citation>
    <scope>NUCLEOTIDE SEQUENCE</scope>
    <source>
        <strain evidence="2">RmG30</strain>
    </source>
</reference>
<dbReference type="CDD" id="cd00211">
    <property type="entry name" value="PTS_IIA_fru"/>
    <property type="match status" value="1"/>
</dbReference>
<proteinExistence type="predicted"/>
<name>A0A7T8BDF9_9SPIR</name>
<protein>
    <submittedName>
        <fullName evidence="2">PTS sugar transporter subunit IIA</fullName>
    </submittedName>
</protein>
<dbReference type="PANTHER" id="PTHR47738">
    <property type="entry name" value="PTS SYSTEM FRUCTOSE-LIKE EIIA COMPONENT-RELATED"/>
    <property type="match status" value="1"/>
</dbReference>
<dbReference type="InterPro" id="IPR051541">
    <property type="entry name" value="PTS_SugarTrans_NitroReg"/>
</dbReference>
<keyword evidence="2" id="KW-0762">Sugar transport</keyword>
<dbReference type="InterPro" id="IPR016152">
    <property type="entry name" value="PTrfase/Anion_transptr"/>
</dbReference>
<sequence>MLLHEVYRPEFIKVGLEADDKDEAFEEMIDLFCQATRCNARDEILAAVQDREAKMSTGIKKGIAIPHGKTNAVDNVYGILGISKKGVDYDALDGEPVYLLFMMLAPAKDTEKHLRLLKRLAELLDNPQFYTDMLAQNDAQSAYGVIKKYEDILITLD</sequence>
<dbReference type="KEGG" id="bhc:JFL75_10040"/>
<dbReference type="PROSITE" id="PS51094">
    <property type="entry name" value="PTS_EIIA_TYPE_2"/>
    <property type="match status" value="1"/>
</dbReference>
<evidence type="ECO:0000313" key="2">
    <source>
        <dbReference type="EMBL" id="QQO11223.1"/>
    </source>
</evidence>
<dbReference type="RefSeq" id="WP_215628532.1">
    <property type="nucleotide sequence ID" value="NZ_CP067089.2"/>
</dbReference>
<accession>A0A7T8BDF9</accession>
<dbReference type="InterPro" id="IPR002178">
    <property type="entry name" value="PTS_EIIA_type-2_dom"/>
</dbReference>
<feature type="domain" description="PTS EIIA type-2" evidence="1">
    <location>
        <begin position="5"/>
        <end position="149"/>
    </location>
</feature>
<gene>
    <name evidence="2" type="ORF">JFL75_10040</name>
</gene>
<dbReference type="Proteomes" id="UP000595917">
    <property type="component" value="Chromosome"/>
</dbReference>
<dbReference type="EMBL" id="CP067089">
    <property type="protein sequence ID" value="QQO11223.1"/>
    <property type="molecule type" value="Genomic_DNA"/>
</dbReference>
<dbReference type="AlphaFoldDB" id="A0A7T8BDF9"/>
<dbReference type="Pfam" id="PF00359">
    <property type="entry name" value="PTS_EIIA_2"/>
    <property type="match status" value="1"/>
</dbReference>
<keyword evidence="2" id="KW-0813">Transport</keyword>
<dbReference type="SUPFAM" id="SSF55804">
    <property type="entry name" value="Phoshotransferase/anion transport protein"/>
    <property type="match status" value="1"/>
</dbReference>
<evidence type="ECO:0000259" key="1">
    <source>
        <dbReference type="PROSITE" id="PS51094"/>
    </source>
</evidence>
<dbReference type="Gene3D" id="3.40.930.10">
    <property type="entry name" value="Mannitol-specific EII, Chain A"/>
    <property type="match status" value="1"/>
</dbReference>
<evidence type="ECO:0000313" key="3">
    <source>
        <dbReference type="Proteomes" id="UP000595917"/>
    </source>
</evidence>
<organism evidence="2 3">
    <name type="scientific">Breznakiella homolactica</name>
    <dbReference type="NCBI Taxonomy" id="2798577"/>
    <lineage>
        <taxon>Bacteria</taxon>
        <taxon>Pseudomonadati</taxon>
        <taxon>Spirochaetota</taxon>
        <taxon>Spirochaetia</taxon>
        <taxon>Spirochaetales</taxon>
        <taxon>Breznakiellaceae</taxon>
        <taxon>Breznakiella</taxon>
    </lineage>
</organism>